<organism evidence="3 4">
    <name type="scientific">Nocardiopsis aegyptia</name>
    <dbReference type="NCBI Taxonomy" id="220378"/>
    <lineage>
        <taxon>Bacteria</taxon>
        <taxon>Bacillati</taxon>
        <taxon>Actinomycetota</taxon>
        <taxon>Actinomycetes</taxon>
        <taxon>Streptosporangiales</taxon>
        <taxon>Nocardiopsidaceae</taxon>
        <taxon>Nocardiopsis</taxon>
    </lineage>
</organism>
<protein>
    <recommendedName>
        <fullName evidence="2">DUF2470 domain-containing protein</fullName>
    </recommendedName>
</protein>
<feature type="domain" description="DUF2470" evidence="2">
    <location>
        <begin position="172"/>
        <end position="244"/>
    </location>
</feature>
<dbReference type="SUPFAM" id="SSF50475">
    <property type="entry name" value="FMN-binding split barrel"/>
    <property type="match status" value="1"/>
</dbReference>
<evidence type="ECO:0000256" key="1">
    <source>
        <dbReference type="SAM" id="MobiDB-lite"/>
    </source>
</evidence>
<dbReference type="InterPro" id="IPR037119">
    <property type="entry name" value="Haem_oxidase_HugZ-like_sf"/>
</dbReference>
<evidence type="ECO:0000313" key="3">
    <source>
        <dbReference type="EMBL" id="NYJ37412.1"/>
    </source>
</evidence>
<dbReference type="Pfam" id="PF10615">
    <property type="entry name" value="DUF2470"/>
    <property type="match status" value="1"/>
</dbReference>
<keyword evidence="4" id="KW-1185">Reference proteome</keyword>
<dbReference type="EMBL" id="JACCFS010000001">
    <property type="protein sequence ID" value="NYJ37412.1"/>
    <property type="molecule type" value="Genomic_DNA"/>
</dbReference>
<proteinExistence type="predicted"/>
<dbReference type="Proteomes" id="UP000572051">
    <property type="component" value="Unassembled WGS sequence"/>
</dbReference>
<dbReference type="InterPro" id="IPR019595">
    <property type="entry name" value="DUF2470"/>
</dbReference>
<accession>A0A7Z0JCW6</accession>
<feature type="region of interest" description="Disordered" evidence="1">
    <location>
        <begin position="1"/>
        <end position="33"/>
    </location>
</feature>
<gene>
    <name evidence="3" type="ORF">HNR10_005293</name>
</gene>
<evidence type="ECO:0000313" key="4">
    <source>
        <dbReference type="Proteomes" id="UP000572051"/>
    </source>
</evidence>
<comment type="caution">
    <text evidence="3">The sequence shown here is derived from an EMBL/GenBank/DDBJ whole genome shotgun (WGS) entry which is preliminary data.</text>
</comment>
<name>A0A7Z0JCW6_9ACTN</name>
<dbReference type="Gene3D" id="3.20.180.10">
    <property type="entry name" value="PNP-oxidase-like"/>
    <property type="match status" value="1"/>
</dbReference>
<sequence>MPSSVPQPSPADRARSTLVSGGPATVASSAWPSASEPLHLPDTVCHVHPGGEVSLLLPDGHPLLSAEPGAASDGSVVMVEFTDLAPVELRDPVRAMLWLSGTLTVLDSPTARTRALDVVRSDPDDRLLEIGHGRAMALLHPTLLVYSDPDGAHLLHPQEFAAARTDPFSRWEAPWLRHVDSDHPDLLEALTERIPPHLRTGTPRPLGVDRFGLRLRVEGADGDHDVRLAFRRPARTAHDVAAEVHGLAGLAPFGSDLP</sequence>
<evidence type="ECO:0000259" key="2">
    <source>
        <dbReference type="Pfam" id="PF10615"/>
    </source>
</evidence>
<reference evidence="3 4" key="1">
    <citation type="submission" date="2020-07" db="EMBL/GenBank/DDBJ databases">
        <title>Sequencing the genomes of 1000 actinobacteria strains.</title>
        <authorList>
            <person name="Klenk H.-P."/>
        </authorList>
    </citation>
    <scope>NUCLEOTIDE SEQUENCE [LARGE SCALE GENOMIC DNA]</scope>
    <source>
        <strain evidence="3 4">DSM 44442</strain>
    </source>
</reference>
<dbReference type="AlphaFoldDB" id="A0A7Z0JCW6"/>